<keyword evidence="2" id="KW-1185">Reference proteome</keyword>
<sequence>MPPDKGFEDVGPLLRLRVFGAMEAWSWSGESVLPRGRKAQAILAYLAFSDDAAVPRQRLIKLLWSKRWHEQARASLRQSLMELRRYVSAIDPKLLLIEKDRVSLQNDKVWIDGIDARSARQTAVPPASQRADRFLESLRGLDPAFDQWIEARSSNLFHQDDAPAASRPDEPSALLAVLPATTGAIDPDCEEDPVALNPLEDRRLTVAVTPFINVDRDSSATHLSMAFTREIVTALARFRWFIVRVGSIEEAKQADYRLDGSVSASAKGYRVAFRLVDCRTAEQPVWVHECDLDRTTLQDFLGNVAERVVEHVDPEILSIELKRARVKASIDCAAYECLLRAIHLVYSFERDNWKLARTLLEQAIAKDPQFGRAYAVSAVARSTALSQGWIAPTEAEIETLDAYATRAIACDPRDSMALAVSAHTRLRVKRDFGYAMPIYERALQLNPSCGFAWGYSALAHGYLGHTEEAMRRLARARDLMVWDSFGQFLDSFDMPIFYCSRDWSRTIALGEQFSARGVRVNNMYKLWVAALCQVGRFAEARQHNRDVVLKEPDFSWRRFIAGYPFGREQDRLELAIAIARAGLIDDADAVPAGETSNVVALPGNGLRRAGRTPPFERDV</sequence>
<dbReference type="InterPro" id="IPR036388">
    <property type="entry name" value="WH-like_DNA-bd_sf"/>
</dbReference>
<dbReference type="InterPro" id="IPR016032">
    <property type="entry name" value="Sig_transdc_resp-reg_C-effctor"/>
</dbReference>
<evidence type="ECO:0000313" key="1">
    <source>
        <dbReference type="EMBL" id="UFZ06360.1"/>
    </source>
</evidence>
<dbReference type="InterPro" id="IPR051677">
    <property type="entry name" value="AfsR-DnrI-RedD_regulator"/>
</dbReference>
<dbReference type="SUPFAM" id="SSF46894">
    <property type="entry name" value="C-terminal effector domain of the bipartite response regulators"/>
    <property type="match status" value="1"/>
</dbReference>
<dbReference type="InterPro" id="IPR011990">
    <property type="entry name" value="TPR-like_helical_dom_sf"/>
</dbReference>
<dbReference type="SUPFAM" id="SSF48452">
    <property type="entry name" value="TPR-like"/>
    <property type="match status" value="1"/>
</dbReference>
<accession>A0ABY3RHC8</accession>
<organism evidence="1 2">
    <name type="scientific">Bradyrhizobium ontarionense</name>
    <dbReference type="NCBI Taxonomy" id="2898149"/>
    <lineage>
        <taxon>Bacteria</taxon>
        <taxon>Pseudomonadati</taxon>
        <taxon>Pseudomonadota</taxon>
        <taxon>Alphaproteobacteria</taxon>
        <taxon>Hyphomicrobiales</taxon>
        <taxon>Nitrobacteraceae</taxon>
        <taxon>Bradyrhizobium</taxon>
    </lineage>
</organism>
<name>A0ABY3RHC8_9BRAD</name>
<gene>
    <name evidence="1" type="ORF">LQG66_08705</name>
</gene>
<evidence type="ECO:0008006" key="3">
    <source>
        <dbReference type="Google" id="ProtNLM"/>
    </source>
</evidence>
<proteinExistence type="predicted"/>
<dbReference type="Proteomes" id="UP001431010">
    <property type="component" value="Chromosome"/>
</dbReference>
<dbReference type="EMBL" id="CP088156">
    <property type="protein sequence ID" value="UFZ06360.1"/>
    <property type="molecule type" value="Genomic_DNA"/>
</dbReference>
<evidence type="ECO:0000313" key="2">
    <source>
        <dbReference type="Proteomes" id="UP001431010"/>
    </source>
</evidence>
<reference evidence="1" key="1">
    <citation type="journal article" date="2024" name="Antonie Van Leeuwenhoek">
        <title>Bradyrhizobium ontarionense sp. nov., a novel bacterial symbiont isolated from Aeschynomene indica (Indian jointvetch), harbours photosynthesis, nitrogen fixation and nitrous oxide (N2O) reductase genes.</title>
        <authorList>
            <person name="Bromfield E.S.P."/>
            <person name="Cloutier S."/>
        </authorList>
    </citation>
    <scope>NUCLEOTIDE SEQUENCE</scope>
    <source>
        <strain evidence="1">A19</strain>
    </source>
</reference>
<dbReference type="RefSeq" id="WP_231325446.1">
    <property type="nucleotide sequence ID" value="NZ_CP088156.1"/>
</dbReference>
<dbReference type="Gene3D" id="1.10.10.10">
    <property type="entry name" value="Winged helix-like DNA-binding domain superfamily/Winged helix DNA-binding domain"/>
    <property type="match status" value="1"/>
</dbReference>
<dbReference type="PANTHER" id="PTHR35807">
    <property type="entry name" value="TRANSCRIPTIONAL REGULATOR REDD-RELATED"/>
    <property type="match status" value="1"/>
</dbReference>
<protein>
    <recommendedName>
        <fullName evidence="3">Bacterial transcriptional activator domain-containing protein</fullName>
    </recommendedName>
</protein>
<dbReference type="Gene3D" id="1.25.40.10">
    <property type="entry name" value="Tetratricopeptide repeat domain"/>
    <property type="match status" value="1"/>
</dbReference>